<evidence type="ECO:0000313" key="2">
    <source>
        <dbReference type="EMBL" id="MFC7362846.1"/>
    </source>
</evidence>
<keyword evidence="1" id="KW-0812">Transmembrane</keyword>
<sequence>MTVQDSNEPLTGVVVDEGQGPSNESVYVCRVAIAAIRLPEETSPMFVGAEARTLSAEVEKKLREALSADTRVSEVYPAQDAFDVDNARTRTLYEFDPEAENLLDSLGSFQGLTLNSTILFRVRIPEKNQPKYRSMDDVPADEYLVAWNGLALAVQWDQSSPRATGSGGHVVLEILESVGESAGYPVVVLVCSPGCLHRFVHADFVTFELLEDPPDHFHVAGETPVGSTVVTPYSREADDQRNLLRTFSRVASPLLNFAEAKASSDVIHYLADSAKRDSAAMLSNSYEWAARRRLPDVRGWISDLWAMRGSRRETRQLIAGIWLALAVIDSHLGPFQRIHAHFLEVLQSRGLAEVQDFLDAGEESISSMNLTGVRASLQETSSRLEGRLLVAATFAGAVAAMGGAAIAALLT</sequence>
<protein>
    <submittedName>
        <fullName evidence="2">Uncharacterized protein</fullName>
    </submittedName>
</protein>
<reference evidence="3" key="1">
    <citation type="journal article" date="2019" name="Int. J. Syst. Evol. Microbiol.">
        <title>The Global Catalogue of Microorganisms (GCM) 10K type strain sequencing project: providing services to taxonomists for standard genome sequencing and annotation.</title>
        <authorList>
            <consortium name="The Broad Institute Genomics Platform"/>
            <consortium name="The Broad Institute Genome Sequencing Center for Infectious Disease"/>
            <person name="Wu L."/>
            <person name="Ma J."/>
        </authorList>
    </citation>
    <scope>NUCLEOTIDE SEQUENCE [LARGE SCALE GENOMIC DNA]</scope>
    <source>
        <strain evidence="3">FCH27</strain>
    </source>
</reference>
<feature type="transmembrane region" description="Helical" evidence="1">
    <location>
        <begin position="388"/>
        <end position="410"/>
    </location>
</feature>
<proteinExistence type="predicted"/>
<evidence type="ECO:0000256" key="1">
    <source>
        <dbReference type="SAM" id="Phobius"/>
    </source>
</evidence>
<keyword evidence="1" id="KW-0472">Membrane</keyword>
<gene>
    <name evidence="2" type="ORF">ACFQO6_21430</name>
</gene>
<dbReference type="RefSeq" id="WP_255892886.1">
    <property type="nucleotide sequence ID" value="NZ_JAFMZM010000007.1"/>
</dbReference>
<accession>A0ABW2N9T0</accession>
<organism evidence="2 3">
    <name type="scientific">Nocardioides astragali</name>
    <dbReference type="NCBI Taxonomy" id="1776736"/>
    <lineage>
        <taxon>Bacteria</taxon>
        <taxon>Bacillati</taxon>
        <taxon>Actinomycetota</taxon>
        <taxon>Actinomycetes</taxon>
        <taxon>Propionibacteriales</taxon>
        <taxon>Nocardioidaceae</taxon>
        <taxon>Nocardioides</taxon>
    </lineage>
</organism>
<name>A0ABW2N9T0_9ACTN</name>
<keyword evidence="3" id="KW-1185">Reference proteome</keyword>
<dbReference type="Proteomes" id="UP001596524">
    <property type="component" value="Unassembled WGS sequence"/>
</dbReference>
<dbReference type="EMBL" id="JBHTCH010000027">
    <property type="protein sequence ID" value="MFC7362846.1"/>
    <property type="molecule type" value="Genomic_DNA"/>
</dbReference>
<keyword evidence="1" id="KW-1133">Transmembrane helix</keyword>
<comment type="caution">
    <text evidence="2">The sequence shown here is derived from an EMBL/GenBank/DDBJ whole genome shotgun (WGS) entry which is preliminary data.</text>
</comment>
<evidence type="ECO:0000313" key="3">
    <source>
        <dbReference type="Proteomes" id="UP001596524"/>
    </source>
</evidence>